<proteinExistence type="predicted"/>
<sequence>MATLTLSSTVGPLKSQLKTQAHQFYASPRCLSFPSTLNPSSSSSSSSPLPLLRAARSPLRRSALIVSAQSNFFKVIQTALKIGKDGIEAGTDLVPDSVPRPVARISVAVVAVTVAIFLLKSFLSTAFFVLAMMGFIYFVYIAFNKDGGPRGGGGSASSKPSSDEEAMEEVRRIMEKYK</sequence>
<accession>A0A5P1FS73</accession>
<protein>
    <recommendedName>
        <fullName evidence="5">Transmembrane protein</fullName>
    </recommendedName>
</protein>
<feature type="compositionally biased region" description="Basic and acidic residues" evidence="1">
    <location>
        <begin position="168"/>
        <end position="178"/>
    </location>
</feature>
<feature type="region of interest" description="Disordered" evidence="1">
    <location>
        <begin position="149"/>
        <end position="178"/>
    </location>
</feature>
<evidence type="ECO:0000256" key="1">
    <source>
        <dbReference type="SAM" id="MobiDB-lite"/>
    </source>
</evidence>
<name>A0A5P1FS73_ASPOF</name>
<dbReference type="OrthoDB" id="534175at2759"/>
<evidence type="ECO:0000256" key="2">
    <source>
        <dbReference type="SAM" id="Phobius"/>
    </source>
</evidence>
<dbReference type="OMA" id="QNAWRVG"/>
<feature type="transmembrane region" description="Helical" evidence="2">
    <location>
        <begin position="125"/>
        <end position="143"/>
    </location>
</feature>
<gene>
    <name evidence="3" type="ORF">A4U43_C01F7090</name>
</gene>
<dbReference type="PANTHER" id="PTHR36777:SF2">
    <property type="entry name" value="EXPRESSED PROTEIN"/>
    <property type="match status" value="1"/>
</dbReference>
<organism evidence="3 4">
    <name type="scientific">Asparagus officinalis</name>
    <name type="common">Garden asparagus</name>
    <dbReference type="NCBI Taxonomy" id="4686"/>
    <lineage>
        <taxon>Eukaryota</taxon>
        <taxon>Viridiplantae</taxon>
        <taxon>Streptophyta</taxon>
        <taxon>Embryophyta</taxon>
        <taxon>Tracheophyta</taxon>
        <taxon>Spermatophyta</taxon>
        <taxon>Magnoliopsida</taxon>
        <taxon>Liliopsida</taxon>
        <taxon>Asparagales</taxon>
        <taxon>Asparagaceae</taxon>
        <taxon>Asparagoideae</taxon>
        <taxon>Asparagus</taxon>
    </lineage>
</organism>
<dbReference type="AlphaFoldDB" id="A0A5P1FS73"/>
<dbReference type="PANTHER" id="PTHR36777">
    <property type="entry name" value="EXPRESSED PROTEIN"/>
    <property type="match status" value="1"/>
</dbReference>
<dbReference type="Proteomes" id="UP000243459">
    <property type="component" value="Chromosome 1"/>
</dbReference>
<dbReference type="Gramene" id="ONK79510">
    <property type="protein sequence ID" value="ONK79510"/>
    <property type="gene ID" value="A4U43_C01F7090"/>
</dbReference>
<keyword evidence="2" id="KW-1133">Transmembrane helix</keyword>
<keyword evidence="2" id="KW-0472">Membrane</keyword>
<dbReference type="EMBL" id="CM007381">
    <property type="protein sequence ID" value="ONK79510.1"/>
    <property type="molecule type" value="Genomic_DNA"/>
</dbReference>
<keyword evidence="2" id="KW-0812">Transmembrane</keyword>
<evidence type="ECO:0000313" key="4">
    <source>
        <dbReference type="Proteomes" id="UP000243459"/>
    </source>
</evidence>
<reference evidence="4" key="1">
    <citation type="journal article" date="2017" name="Nat. Commun.">
        <title>The asparagus genome sheds light on the origin and evolution of a young Y chromosome.</title>
        <authorList>
            <person name="Harkess A."/>
            <person name="Zhou J."/>
            <person name="Xu C."/>
            <person name="Bowers J.E."/>
            <person name="Van der Hulst R."/>
            <person name="Ayyampalayam S."/>
            <person name="Mercati F."/>
            <person name="Riccardi P."/>
            <person name="McKain M.R."/>
            <person name="Kakrana A."/>
            <person name="Tang H."/>
            <person name="Ray J."/>
            <person name="Groenendijk J."/>
            <person name="Arikit S."/>
            <person name="Mathioni S.M."/>
            <person name="Nakano M."/>
            <person name="Shan H."/>
            <person name="Telgmann-Rauber A."/>
            <person name="Kanno A."/>
            <person name="Yue Z."/>
            <person name="Chen H."/>
            <person name="Li W."/>
            <person name="Chen Y."/>
            <person name="Xu X."/>
            <person name="Zhang Y."/>
            <person name="Luo S."/>
            <person name="Chen H."/>
            <person name="Gao J."/>
            <person name="Mao Z."/>
            <person name="Pires J.C."/>
            <person name="Luo M."/>
            <person name="Kudrna D."/>
            <person name="Wing R.A."/>
            <person name="Meyers B.C."/>
            <person name="Yi K."/>
            <person name="Kong H."/>
            <person name="Lavrijsen P."/>
            <person name="Sunseri F."/>
            <person name="Falavigna A."/>
            <person name="Ye Y."/>
            <person name="Leebens-Mack J.H."/>
            <person name="Chen G."/>
        </authorList>
    </citation>
    <scope>NUCLEOTIDE SEQUENCE [LARGE SCALE GENOMIC DNA]</scope>
    <source>
        <strain evidence="4">cv. DH0086</strain>
    </source>
</reference>
<keyword evidence="4" id="KW-1185">Reference proteome</keyword>
<evidence type="ECO:0000313" key="3">
    <source>
        <dbReference type="EMBL" id="ONK79510.1"/>
    </source>
</evidence>
<evidence type="ECO:0008006" key="5">
    <source>
        <dbReference type="Google" id="ProtNLM"/>
    </source>
</evidence>